<organism evidence="2 3">
    <name type="scientific">Pseudonocardia sulfidoxydans NBRC 16205</name>
    <dbReference type="NCBI Taxonomy" id="1223511"/>
    <lineage>
        <taxon>Bacteria</taxon>
        <taxon>Bacillati</taxon>
        <taxon>Actinomycetota</taxon>
        <taxon>Actinomycetes</taxon>
        <taxon>Pseudonocardiales</taxon>
        <taxon>Pseudonocardiaceae</taxon>
        <taxon>Pseudonocardia</taxon>
    </lineage>
</organism>
<feature type="compositionally biased region" description="Basic residues" evidence="1">
    <location>
        <begin position="84"/>
        <end position="94"/>
    </location>
</feature>
<accession>A0A511DJ25</accession>
<reference evidence="2 3" key="1">
    <citation type="submission" date="2019-07" db="EMBL/GenBank/DDBJ databases">
        <title>Whole genome shotgun sequence of Pseudonocardia sulfidoxydans NBRC 16205.</title>
        <authorList>
            <person name="Hosoyama A."/>
            <person name="Uohara A."/>
            <person name="Ohji S."/>
            <person name="Ichikawa N."/>
        </authorList>
    </citation>
    <scope>NUCLEOTIDE SEQUENCE [LARGE SCALE GENOMIC DNA]</scope>
    <source>
        <strain evidence="2 3">NBRC 16205</strain>
    </source>
</reference>
<protein>
    <submittedName>
        <fullName evidence="2">Uncharacterized protein</fullName>
    </submittedName>
</protein>
<feature type="compositionally biased region" description="Low complexity" evidence="1">
    <location>
        <begin position="62"/>
        <end position="83"/>
    </location>
</feature>
<dbReference type="GO" id="GO:0016491">
    <property type="term" value="F:oxidoreductase activity"/>
    <property type="evidence" value="ECO:0007669"/>
    <property type="project" value="InterPro"/>
</dbReference>
<evidence type="ECO:0000313" key="3">
    <source>
        <dbReference type="Proteomes" id="UP000321685"/>
    </source>
</evidence>
<keyword evidence="3" id="KW-1185">Reference proteome</keyword>
<dbReference type="AlphaFoldDB" id="A0A511DJ25"/>
<evidence type="ECO:0000313" key="2">
    <source>
        <dbReference type="EMBL" id="GEL24811.1"/>
    </source>
</evidence>
<proteinExistence type="predicted"/>
<feature type="region of interest" description="Disordered" evidence="1">
    <location>
        <begin position="57"/>
        <end position="94"/>
    </location>
</feature>
<dbReference type="InterPro" id="IPR012348">
    <property type="entry name" value="RNR-like"/>
</dbReference>
<dbReference type="EMBL" id="BJVJ01000040">
    <property type="protein sequence ID" value="GEL24811.1"/>
    <property type="molecule type" value="Genomic_DNA"/>
</dbReference>
<evidence type="ECO:0000256" key="1">
    <source>
        <dbReference type="SAM" id="MobiDB-lite"/>
    </source>
</evidence>
<gene>
    <name evidence="2" type="ORF">PSU4_37650</name>
</gene>
<dbReference type="Proteomes" id="UP000321685">
    <property type="component" value="Unassembled WGS sequence"/>
</dbReference>
<sequence>MSELAQKRRSWSRYSERRIPTEYEFVSHDLHWHYKPGQTPWEMSPDHVWNRWYVEHRNDSPSGARTGTRSATRTCSSTAPTCGRRTRRRPTSTA</sequence>
<dbReference type="Gene3D" id="1.10.620.20">
    <property type="entry name" value="Ribonucleotide Reductase, subunit A"/>
    <property type="match status" value="1"/>
</dbReference>
<comment type="caution">
    <text evidence="2">The sequence shown here is derived from an EMBL/GenBank/DDBJ whole genome shotgun (WGS) entry which is preliminary data.</text>
</comment>
<name>A0A511DJ25_9PSEU</name>